<name>A0ABP2BJQ8_9HYPH</name>
<evidence type="ECO:0000313" key="1">
    <source>
        <dbReference type="EMBL" id="CUX31871.1"/>
    </source>
</evidence>
<organism evidence="1 2">
    <name type="scientific">Agrobacterium genomosp. 13 str. CFBP 6927</name>
    <dbReference type="NCBI Taxonomy" id="1183428"/>
    <lineage>
        <taxon>Bacteria</taxon>
        <taxon>Pseudomonadati</taxon>
        <taxon>Pseudomonadota</taxon>
        <taxon>Alphaproteobacteria</taxon>
        <taxon>Hyphomicrobiales</taxon>
        <taxon>Rhizobiaceae</taxon>
        <taxon>Rhizobium/Agrobacterium group</taxon>
        <taxon>Agrobacterium</taxon>
        <taxon>Agrobacterium tumefaciens complex</taxon>
    </lineage>
</organism>
<keyword evidence="2" id="KW-1185">Reference proteome</keyword>
<sequence length="98" mass="11041">MQRINLSHPIQLAGREITFIEIRTPGRAAFDRITAVADPTLNEAVRHVSRLSGASEAKIRKLHPADLRRVLDAVQEEIATMRKAMRVRKAQSKNGEMK</sequence>
<dbReference type="Pfam" id="PF10109">
    <property type="entry name" value="Phage_TAC_7"/>
    <property type="match status" value="1"/>
</dbReference>
<dbReference type="EMBL" id="FBWH01000023">
    <property type="protein sequence ID" value="CUX31871.1"/>
    <property type="molecule type" value="Genomic_DNA"/>
</dbReference>
<accession>A0ABP2BJQ8</accession>
<dbReference type="InterPro" id="IPR019289">
    <property type="entry name" value="Phage_tail_E/E"/>
</dbReference>
<evidence type="ECO:0000313" key="2">
    <source>
        <dbReference type="Proteomes" id="UP000191812"/>
    </source>
</evidence>
<dbReference type="RefSeq" id="WP_167377378.1">
    <property type="nucleotide sequence ID" value="NZ_LT009756.1"/>
</dbReference>
<proteinExistence type="predicted"/>
<dbReference type="Proteomes" id="UP000191812">
    <property type="component" value="Unassembled WGS sequence"/>
</dbReference>
<comment type="caution">
    <text evidence="1">The sequence shown here is derived from an EMBL/GenBank/DDBJ whole genome shotgun (WGS) entry which is preliminary data.</text>
</comment>
<reference evidence="1 2" key="1">
    <citation type="submission" date="2016-01" db="EMBL/GenBank/DDBJ databases">
        <authorList>
            <person name="Regsiter A."/>
            <person name="william w."/>
        </authorList>
    </citation>
    <scope>NUCLEOTIDE SEQUENCE [LARGE SCALE GENOMIC DNA]</scope>
    <source>
        <strain evidence="1 2">CFBP 6927</strain>
    </source>
</reference>
<protein>
    <submittedName>
        <fullName evidence="1">Uncharacterized protein</fullName>
    </submittedName>
</protein>
<gene>
    <name evidence="1" type="ORF">AGR13a_Cc30155</name>
</gene>